<dbReference type="OrthoDB" id="1149028at2"/>
<dbReference type="AlphaFoldDB" id="A0A2P8CSN2"/>
<organism evidence="2 3">
    <name type="scientific">Taibaiella chishuiensis</name>
    <dbReference type="NCBI Taxonomy" id="1434707"/>
    <lineage>
        <taxon>Bacteria</taxon>
        <taxon>Pseudomonadati</taxon>
        <taxon>Bacteroidota</taxon>
        <taxon>Chitinophagia</taxon>
        <taxon>Chitinophagales</taxon>
        <taxon>Chitinophagaceae</taxon>
        <taxon>Taibaiella</taxon>
    </lineage>
</organism>
<feature type="compositionally biased region" description="Low complexity" evidence="1">
    <location>
        <begin position="65"/>
        <end position="81"/>
    </location>
</feature>
<reference evidence="2 3" key="1">
    <citation type="submission" date="2018-03" db="EMBL/GenBank/DDBJ databases">
        <title>Genomic Encyclopedia of Type Strains, Phase III (KMG-III): the genomes of soil and plant-associated and newly described type strains.</title>
        <authorList>
            <person name="Whitman W."/>
        </authorList>
    </citation>
    <scope>NUCLEOTIDE SEQUENCE [LARGE SCALE GENOMIC DNA]</scope>
    <source>
        <strain evidence="2 3">CGMCC 1.12700</strain>
    </source>
</reference>
<dbReference type="InterPro" id="IPR049886">
    <property type="entry name" value="CFI_box_CTERM_dom"/>
</dbReference>
<comment type="caution">
    <text evidence="2">The sequence shown here is derived from an EMBL/GenBank/DDBJ whole genome shotgun (WGS) entry which is preliminary data.</text>
</comment>
<dbReference type="EMBL" id="PYGD01000016">
    <property type="protein sequence ID" value="PSK87983.1"/>
    <property type="molecule type" value="Genomic_DNA"/>
</dbReference>
<gene>
    <name evidence="2" type="ORF">B0I18_11613</name>
</gene>
<sequence>MQAGIELRCPKCYSAKVIVDKQGAAPSVADHISMLEGTVDHTSVRLRCQQCGASFAPAEARMAQDTDAATATPATGNGNNPQEQHIRALYRDQGALPTIKYLRDTYGWSLKAAKDYLDRLLYSETAATGTAAATEENKILQLVQQGGKLSAIKYCKDTYNMGLKEAKDYVEGLMTARGISPAASSKTGCFVATACYGDYDAPEVRVLRQYRDQVLHRSRTGRLGIRLYYSISPPLAARIGRSPRLKAFIRRYLLGPCVRRIARKDY</sequence>
<dbReference type="RefSeq" id="WP_106525355.1">
    <property type="nucleotide sequence ID" value="NZ_PYGD01000016.1"/>
</dbReference>
<evidence type="ECO:0000313" key="2">
    <source>
        <dbReference type="EMBL" id="PSK87983.1"/>
    </source>
</evidence>
<evidence type="ECO:0000256" key="1">
    <source>
        <dbReference type="SAM" id="MobiDB-lite"/>
    </source>
</evidence>
<name>A0A2P8CSN2_9BACT</name>
<dbReference type="Gene3D" id="3.30.1390.10">
    <property type="match status" value="1"/>
</dbReference>
<dbReference type="InterPro" id="IPR014719">
    <property type="entry name" value="Ribosomal_bL12_C/ClpS-like"/>
</dbReference>
<evidence type="ECO:0000313" key="3">
    <source>
        <dbReference type="Proteomes" id="UP000240572"/>
    </source>
</evidence>
<proteinExistence type="predicted"/>
<feature type="region of interest" description="Disordered" evidence="1">
    <location>
        <begin position="63"/>
        <end position="82"/>
    </location>
</feature>
<keyword evidence="3" id="KW-1185">Reference proteome</keyword>
<dbReference type="Proteomes" id="UP000240572">
    <property type="component" value="Unassembled WGS sequence"/>
</dbReference>
<accession>A0A2P8CSN2</accession>
<dbReference type="NCBIfam" id="NF041770">
    <property type="entry name" value="CFI_box_CTERM"/>
    <property type="match status" value="1"/>
</dbReference>
<protein>
    <submittedName>
        <fullName evidence="2">Ribosomal L7/L12-like protein</fullName>
    </submittedName>
</protein>